<evidence type="ECO:0000256" key="4">
    <source>
        <dbReference type="RuleBase" id="RU361279"/>
    </source>
</evidence>
<dbReference type="PIRSF" id="PIRSF006806">
    <property type="entry name" value="FTHF_cligase"/>
    <property type="match status" value="1"/>
</dbReference>
<evidence type="ECO:0000256" key="1">
    <source>
        <dbReference type="ARBA" id="ARBA00010638"/>
    </source>
</evidence>
<keyword evidence="3 4" id="KW-0067">ATP-binding</keyword>
<dbReference type="NCBIfam" id="TIGR02727">
    <property type="entry name" value="MTHFS_bact"/>
    <property type="match status" value="1"/>
</dbReference>
<accession>A0ABU3AAE1</accession>
<evidence type="ECO:0000256" key="2">
    <source>
        <dbReference type="ARBA" id="ARBA00022741"/>
    </source>
</evidence>
<comment type="caution">
    <text evidence="5">The sequence shown here is derived from an EMBL/GenBank/DDBJ whole genome shotgun (WGS) entry which is preliminary data.</text>
</comment>
<evidence type="ECO:0000313" key="5">
    <source>
        <dbReference type="EMBL" id="MDT0606512.1"/>
    </source>
</evidence>
<comment type="catalytic activity">
    <reaction evidence="4">
        <text>(6S)-5-formyl-5,6,7,8-tetrahydrofolate + ATP = (6R)-5,10-methenyltetrahydrofolate + ADP + phosphate</text>
        <dbReference type="Rhea" id="RHEA:10488"/>
        <dbReference type="ChEBI" id="CHEBI:30616"/>
        <dbReference type="ChEBI" id="CHEBI:43474"/>
        <dbReference type="ChEBI" id="CHEBI:57455"/>
        <dbReference type="ChEBI" id="CHEBI:57457"/>
        <dbReference type="ChEBI" id="CHEBI:456216"/>
        <dbReference type="EC" id="6.3.3.2"/>
    </reaction>
</comment>
<dbReference type="EMBL" id="JAVRHR010000001">
    <property type="protein sequence ID" value="MDT0606512.1"/>
    <property type="molecule type" value="Genomic_DNA"/>
</dbReference>
<dbReference type="Pfam" id="PF01812">
    <property type="entry name" value="5-FTHF_cyc-lig"/>
    <property type="match status" value="1"/>
</dbReference>
<dbReference type="InterPro" id="IPR037171">
    <property type="entry name" value="NagB/RpiA_transferase-like"/>
</dbReference>
<organism evidence="5 6">
    <name type="scientific">Croceitalea rosinachiae</name>
    <dbReference type="NCBI Taxonomy" id="3075596"/>
    <lineage>
        <taxon>Bacteria</taxon>
        <taxon>Pseudomonadati</taxon>
        <taxon>Bacteroidota</taxon>
        <taxon>Flavobacteriia</taxon>
        <taxon>Flavobacteriales</taxon>
        <taxon>Flavobacteriaceae</taxon>
        <taxon>Croceitalea</taxon>
    </lineage>
</organism>
<sequence>MLKKELRLHYKSKRALLNSDTIANQSLEISNRMLSLPIWNFSFYHTFLSIKENQEVDSSPLITILQGKDKNIVVPKTISANRLENYLLTDSTLLKPNKLNIPEPVDGIKIEDNKIDVVFIPLLAYDKNGNRVGYGKGYYDSFLAKCRKDVTRVGLSFFEPEEEIKDVGEHDIPLDYCVAPDNIYKF</sequence>
<dbReference type="EC" id="6.3.3.2" evidence="4"/>
<name>A0ABU3AAE1_9FLAO</name>
<reference evidence="5 6" key="1">
    <citation type="submission" date="2023-09" db="EMBL/GenBank/DDBJ databases">
        <authorList>
            <person name="Rey-Velasco X."/>
        </authorList>
    </citation>
    <scope>NUCLEOTIDE SEQUENCE [LARGE SCALE GENOMIC DNA]</scope>
    <source>
        <strain evidence="5 6">F388</strain>
    </source>
</reference>
<gene>
    <name evidence="5" type="ORF">RM706_05705</name>
</gene>
<dbReference type="SUPFAM" id="SSF100950">
    <property type="entry name" value="NagB/RpiA/CoA transferase-like"/>
    <property type="match status" value="1"/>
</dbReference>
<keyword evidence="4" id="KW-0479">Metal-binding</keyword>
<evidence type="ECO:0000313" key="6">
    <source>
        <dbReference type="Proteomes" id="UP001255246"/>
    </source>
</evidence>
<dbReference type="Proteomes" id="UP001255246">
    <property type="component" value="Unassembled WGS sequence"/>
</dbReference>
<dbReference type="RefSeq" id="WP_311350064.1">
    <property type="nucleotide sequence ID" value="NZ_JAVRHR010000001.1"/>
</dbReference>
<keyword evidence="4" id="KW-0460">Magnesium</keyword>
<protein>
    <recommendedName>
        <fullName evidence="4">5-formyltetrahydrofolate cyclo-ligase</fullName>
        <ecNumber evidence="4">6.3.3.2</ecNumber>
    </recommendedName>
</protein>
<comment type="cofactor">
    <cofactor evidence="4">
        <name>Mg(2+)</name>
        <dbReference type="ChEBI" id="CHEBI:18420"/>
    </cofactor>
</comment>
<proteinExistence type="inferred from homology"/>
<dbReference type="GO" id="GO:0030272">
    <property type="term" value="F:5-formyltetrahydrofolate cyclo-ligase activity"/>
    <property type="evidence" value="ECO:0007669"/>
    <property type="project" value="UniProtKB-EC"/>
</dbReference>
<dbReference type="PANTHER" id="PTHR23407">
    <property type="entry name" value="ATPASE INHIBITOR/5-FORMYLTETRAHYDROFOLATE CYCLO-LIGASE"/>
    <property type="match status" value="1"/>
</dbReference>
<dbReference type="PANTHER" id="PTHR23407:SF1">
    <property type="entry name" value="5-FORMYLTETRAHYDROFOLATE CYCLO-LIGASE"/>
    <property type="match status" value="1"/>
</dbReference>
<dbReference type="InterPro" id="IPR024185">
    <property type="entry name" value="FTHF_cligase-like_sf"/>
</dbReference>
<keyword evidence="2 4" id="KW-0547">Nucleotide-binding</keyword>
<comment type="similarity">
    <text evidence="1 4">Belongs to the 5-formyltetrahydrofolate cyclo-ligase family.</text>
</comment>
<keyword evidence="5" id="KW-0436">Ligase</keyword>
<dbReference type="Gene3D" id="3.40.50.10420">
    <property type="entry name" value="NagB/RpiA/CoA transferase-like"/>
    <property type="match status" value="1"/>
</dbReference>
<dbReference type="InterPro" id="IPR002698">
    <property type="entry name" value="FTHF_cligase"/>
</dbReference>
<keyword evidence="6" id="KW-1185">Reference proteome</keyword>
<evidence type="ECO:0000256" key="3">
    <source>
        <dbReference type="ARBA" id="ARBA00022840"/>
    </source>
</evidence>